<keyword evidence="4" id="KW-1185">Reference proteome</keyword>
<sequence>MPSVSDYIKLSADETIIKEYRGFEMLKPQKASLHIAVTSKRLIFYGLTKAASKMNRPSLTQEIKIEDIRGLEIYEKRTGNKILFAFGALVFLAGLFGIYSPTTSLFFKINQALGNQLYGGLLVSLAGLIFILISFVAGPKVTAILLKGKNENLNAGLLQEKTIIKWGRESQRILCELGSVILDIQDKGKVRGVLTGVYNSDTDYDSYENTSYEKSAGYDDYQDNDYDEVFEEKDDFKSDNTTENKTETSVKEEIVIEEMEEKTVKEEKDYSDVSDISDISNDISNIPATPIEEQEIGKALGTGNKRDDYLF</sequence>
<protein>
    <submittedName>
        <fullName evidence="3">Uncharacterized protein</fullName>
    </submittedName>
</protein>
<dbReference type="AlphaFoldDB" id="A0AAF0FZ20"/>
<feature type="compositionally biased region" description="Basic and acidic residues" evidence="1">
    <location>
        <begin position="261"/>
        <end position="271"/>
    </location>
</feature>
<evidence type="ECO:0000313" key="3">
    <source>
        <dbReference type="EMBL" id="WFN37099.1"/>
    </source>
</evidence>
<proteinExistence type="predicted"/>
<keyword evidence="2" id="KW-0472">Membrane</keyword>
<dbReference type="GeneID" id="79949032"/>
<feature type="transmembrane region" description="Helical" evidence="2">
    <location>
        <begin position="119"/>
        <end position="137"/>
    </location>
</feature>
<evidence type="ECO:0000256" key="2">
    <source>
        <dbReference type="SAM" id="Phobius"/>
    </source>
</evidence>
<dbReference type="Proteomes" id="UP001218895">
    <property type="component" value="Chromosome"/>
</dbReference>
<reference evidence="3" key="1">
    <citation type="submission" date="2022-01" db="EMBL/GenBank/DDBJ databases">
        <title>Complete genome of Methanomicrobium antiquum DSM 21220.</title>
        <authorList>
            <person name="Chen S.-C."/>
            <person name="You Y.-T."/>
            <person name="Zhou Y.-Z."/>
            <person name="Lai M.-C."/>
        </authorList>
    </citation>
    <scope>NUCLEOTIDE SEQUENCE</scope>
    <source>
        <strain evidence="3">DSM 21220</strain>
    </source>
</reference>
<evidence type="ECO:0000313" key="4">
    <source>
        <dbReference type="Proteomes" id="UP001218895"/>
    </source>
</evidence>
<dbReference type="KEGG" id="manq:L1994_01510"/>
<name>A0AAF0FZ20_9EURY</name>
<keyword evidence="2" id="KW-1133">Transmembrane helix</keyword>
<keyword evidence="2" id="KW-0812">Transmembrane</keyword>
<dbReference type="RefSeq" id="WP_278099937.1">
    <property type="nucleotide sequence ID" value="NZ_CP091092.1"/>
</dbReference>
<gene>
    <name evidence="3" type="ORF">L1994_01510</name>
</gene>
<feature type="region of interest" description="Disordered" evidence="1">
    <location>
        <begin position="259"/>
        <end position="311"/>
    </location>
</feature>
<feature type="compositionally biased region" description="Low complexity" evidence="1">
    <location>
        <begin position="273"/>
        <end position="286"/>
    </location>
</feature>
<organism evidence="3 4">
    <name type="scientific">Methanomicrobium antiquum</name>
    <dbReference type="NCBI Taxonomy" id="487686"/>
    <lineage>
        <taxon>Archaea</taxon>
        <taxon>Methanobacteriati</taxon>
        <taxon>Methanobacteriota</taxon>
        <taxon>Stenosarchaea group</taxon>
        <taxon>Methanomicrobia</taxon>
        <taxon>Methanomicrobiales</taxon>
        <taxon>Methanomicrobiaceae</taxon>
        <taxon>Methanomicrobium</taxon>
    </lineage>
</organism>
<evidence type="ECO:0000256" key="1">
    <source>
        <dbReference type="SAM" id="MobiDB-lite"/>
    </source>
</evidence>
<dbReference type="EMBL" id="CP091092">
    <property type="protein sequence ID" value="WFN37099.1"/>
    <property type="molecule type" value="Genomic_DNA"/>
</dbReference>
<feature type="transmembrane region" description="Helical" evidence="2">
    <location>
        <begin position="82"/>
        <end position="99"/>
    </location>
</feature>
<accession>A0AAF0FZ20</accession>